<dbReference type="EMBL" id="KZ613489">
    <property type="protein sequence ID" value="PMD19349.1"/>
    <property type="molecule type" value="Genomic_DNA"/>
</dbReference>
<organism evidence="1 2">
    <name type="scientific">Hyaloscypha hepaticicola</name>
    <dbReference type="NCBI Taxonomy" id="2082293"/>
    <lineage>
        <taxon>Eukaryota</taxon>
        <taxon>Fungi</taxon>
        <taxon>Dikarya</taxon>
        <taxon>Ascomycota</taxon>
        <taxon>Pezizomycotina</taxon>
        <taxon>Leotiomycetes</taxon>
        <taxon>Helotiales</taxon>
        <taxon>Hyaloscyphaceae</taxon>
        <taxon>Hyaloscypha</taxon>
    </lineage>
</organism>
<gene>
    <name evidence="1" type="ORF">NA56DRAFT_200410</name>
</gene>
<evidence type="ECO:0000313" key="2">
    <source>
        <dbReference type="Proteomes" id="UP000235672"/>
    </source>
</evidence>
<name>A0A2J6PZA1_9HELO</name>
<evidence type="ECO:0000313" key="1">
    <source>
        <dbReference type="EMBL" id="PMD19349.1"/>
    </source>
</evidence>
<proteinExistence type="predicted"/>
<dbReference type="Proteomes" id="UP000235672">
    <property type="component" value="Unassembled WGS sequence"/>
</dbReference>
<reference evidence="1 2" key="1">
    <citation type="submission" date="2016-05" db="EMBL/GenBank/DDBJ databases">
        <title>A degradative enzymes factory behind the ericoid mycorrhizal symbiosis.</title>
        <authorList>
            <consortium name="DOE Joint Genome Institute"/>
            <person name="Martino E."/>
            <person name="Morin E."/>
            <person name="Grelet G."/>
            <person name="Kuo A."/>
            <person name="Kohler A."/>
            <person name="Daghino S."/>
            <person name="Barry K."/>
            <person name="Choi C."/>
            <person name="Cichocki N."/>
            <person name="Clum A."/>
            <person name="Copeland A."/>
            <person name="Hainaut M."/>
            <person name="Haridas S."/>
            <person name="Labutti K."/>
            <person name="Lindquist E."/>
            <person name="Lipzen A."/>
            <person name="Khouja H.-R."/>
            <person name="Murat C."/>
            <person name="Ohm R."/>
            <person name="Olson A."/>
            <person name="Spatafora J."/>
            <person name="Veneault-Fourrey C."/>
            <person name="Henrissat B."/>
            <person name="Grigoriev I."/>
            <person name="Martin F."/>
            <person name="Perotto S."/>
        </authorList>
    </citation>
    <scope>NUCLEOTIDE SEQUENCE [LARGE SCALE GENOMIC DNA]</scope>
    <source>
        <strain evidence="1 2">UAMH 7357</strain>
    </source>
</reference>
<keyword evidence="2" id="KW-1185">Reference proteome</keyword>
<dbReference type="AlphaFoldDB" id="A0A2J6PZA1"/>
<sequence length="103" mass="11320">MVALHGFLPSRRPLFSPFVSPLSSCFSSALLLSAPLSSRPDFSPLFFSPPLHTSALNRPPLTSCPKPRADDPLVFFAFLVRYYLIVVDDQIGCLVLPILLNCS</sequence>
<protein>
    <submittedName>
        <fullName evidence="1">Uncharacterized protein</fullName>
    </submittedName>
</protein>
<accession>A0A2J6PZA1</accession>